<keyword evidence="2" id="KW-1185">Reference proteome</keyword>
<gene>
    <name evidence="1" type="ORF">B0T24DRAFT_688963</name>
</gene>
<name>A0AAE0TYC1_9PEZI</name>
<comment type="caution">
    <text evidence="1">The sequence shown here is derived from an EMBL/GenBank/DDBJ whole genome shotgun (WGS) entry which is preliminary data.</text>
</comment>
<organism evidence="1 2">
    <name type="scientific">Lasiosphaeria ovina</name>
    <dbReference type="NCBI Taxonomy" id="92902"/>
    <lineage>
        <taxon>Eukaryota</taxon>
        <taxon>Fungi</taxon>
        <taxon>Dikarya</taxon>
        <taxon>Ascomycota</taxon>
        <taxon>Pezizomycotina</taxon>
        <taxon>Sordariomycetes</taxon>
        <taxon>Sordariomycetidae</taxon>
        <taxon>Sordariales</taxon>
        <taxon>Lasiosphaeriaceae</taxon>
        <taxon>Lasiosphaeria</taxon>
    </lineage>
</organism>
<dbReference type="InterPro" id="IPR051678">
    <property type="entry name" value="AGP_Transferase"/>
</dbReference>
<reference evidence="1" key="2">
    <citation type="submission" date="2023-06" db="EMBL/GenBank/DDBJ databases">
        <authorList>
            <consortium name="Lawrence Berkeley National Laboratory"/>
            <person name="Haridas S."/>
            <person name="Hensen N."/>
            <person name="Bonometti L."/>
            <person name="Westerberg I."/>
            <person name="Brannstrom I.O."/>
            <person name="Guillou S."/>
            <person name="Cros-Aarteil S."/>
            <person name="Calhoun S."/>
            <person name="Kuo A."/>
            <person name="Mondo S."/>
            <person name="Pangilinan J."/>
            <person name="Riley R."/>
            <person name="Labutti K."/>
            <person name="Andreopoulos B."/>
            <person name="Lipzen A."/>
            <person name="Chen C."/>
            <person name="Yanf M."/>
            <person name="Daum C."/>
            <person name="Ng V."/>
            <person name="Clum A."/>
            <person name="Steindorff A."/>
            <person name="Ohm R."/>
            <person name="Martin F."/>
            <person name="Silar P."/>
            <person name="Natvig D."/>
            <person name="Lalanne C."/>
            <person name="Gautier V."/>
            <person name="Ament-Velasquez S.L."/>
            <person name="Kruys A."/>
            <person name="Hutchinson M.I."/>
            <person name="Powell A.J."/>
            <person name="Barry K."/>
            <person name="Miller A.N."/>
            <person name="Grigoriev I.V."/>
            <person name="Debuchy R."/>
            <person name="Gladieux P."/>
            <person name="Thoren M.H."/>
            <person name="Johannesson H."/>
        </authorList>
    </citation>
    <scope>NUCLEOTIDE SEQUENCE</scope>
    <source>
        <strain evidence="1">CBS 958.72</strain>
    </source>
</reference>
<dbReference type="Proteomes" id="UP001287356">
    <property type="component" value="Unassembled WGS sequence"/>
</dbReference>
<accession>A0AAE0TYC1</accession>
<dbReference type="PANTHER" id="PTHR21310">
    <property type="entry name" value="AMINOGLYCOSIDE PHOSPHOTRANSFERASE-RELATED-RELATED"/>
    <property type="match status" value="1"/>
</dbReference>
<sequence length="433" mass="48045">MSFENNGCVIIDDWPMMPDGSDYDGKQLLSLVRSNHSPFRDAWNVKSLIREVEAAVDDKVVDIPIVTRGSNNLGLHCQLSNKQDIVVRLGRSDVNEPEYDGLSMELILSDIGFQVAANGLLEQIPDIPNSRLLHFRGPARRAGGGGAHPPADSISGRSLMVFEKKDGRANVWEELSPAGKGSLLIQAACIRASLFNFMVPRDFIAKWLLLRTFNFIPEELPIPITFTRAFWTAVLVARVEVTIESEGDMIGWESDNDTVGPESIKAKQALLSLIPHILPDCPDKEQLYYRPVLEHGDFGIHNMSVAVDEPGGEARITSLFDWETGCIVPALLADPEMTVLVDLTADEQGHPAITRVEDDATQEYRHEYMGHARQYLGVLYAHAPEFESAIAAGRDARHLWFSLKKWRGDDPEGFFGQLGAWALSRMAEIEGGE</sequence>
<dbReference type="PANTHER" id="PTHR21310:SF56">
    <property type="entry name" value="AMINOGLYCOSIDE PHOSPHOTRANSFERASE DOMAIN-CONTAINING PROTEIN"/>
    <property type="match status" value="1"/>
</dbReference>
<dbReference type="SUPFAM" id="SSF56112">
    <property type="entry name" value="Protein kinase-like (PK-like)"/>
    <property type="match status" value="1"/>
</dbReference>
<evidence type="ECO:0000313" key="1">
    <source>
        <dbReference type="EMBL" id="KAK3384052.1"/>
    </source>
</evidence>
<protein>
    <recommendedName>
        <fullName evidence="3">Aminoglycoside phosphotransferase domain-containing protein</fullName>
    </recommendedName>
</protein>
<evidence type="ECO:0008006" key="3">
    <source>
        <dbReference type="Google" id="ProtNLM"/>
    </source>
</evidence>
<dbReference type="InterPro" id="IPR011009">
    <property type="entry name" value="Kinase-like_dom_sf"/>
</dbReference>
<dbReference type="EMBL" id="JAULSN010000001">
    <property type="protein sequence ID" value="KAK3384052.1"/>
    <property type="molecule type" value="Genomic_DNA"/>
</dbReference>
<reference evidence="1" key="1">
    <citation type="journal article" date="2023" name="Mol. Phylogenet. Evol.">
        <title>Genome-scale phylogeny and comparative genomics of the fungal order Sordariales.</title>
        <authorList>
            <person name="Hensen N."/>
            <person name="Bonometti L."/>
            <person name="Westerberg I."/>
            <person name="Brannstrom I.O."/>
            <person name="Guillou S."/>
            <person name="Cros-Aarteil S."/>
            <person name="Calhoun S."/>
            <person name="Haridas S."/>
            <person name="Kuo A."/>
            <person name="Mondo S."/>
            <person name="Pangilinan J."/>
            <person name="Riley R."/>
            <person name="LaButti K."/>
            <person name="Andreopoulos B."/>
            <person name="Lipzen A."/>
            <person name="Chen C."/>
            <person name="Yan M."/>
            <person name="Daum C."/>
            <person name="Ng V."/>
            <person name="Clum A."/>
            <person name="Steindorff A."/>
            <person name="Ohm R.A."/>
            <person name="Martin F."/>
            <person name="Silar P."/>
            <person name="Natvig D.O."/>
            <person name="Lalanne C."/>
            <person name="Gautier V."/>
            <person name="Ament-Velasquez S.L."/>
            <person name="Kruys A."/>
            <person name="Hutchinson M.I."/>
            <person name="Powell A.J."/>
            <person name="Barry K."/>
            <person name="Miller A.N."/>
            <person name="Grigoriev I.V."/>
            <person name="Debuchy R."/>
            <person name="Gladieux P."/>
            <person name="Hiltunen Thoren M."/>
            <person name="Johannesson H."/>
        </authorList>
    </citation>
    <scope>NUCLEOTIDE SEQUENCE</scope>
    <source>
        <strain evidence="1">CBS 958.72</strain>
    </source>
</reference>
<evidence type="ECO:0000313" key="2">
    <source>
        <dbReference type="Proteomes" id="UP001287356"/>
    </source>
</evidence>
<proteinExistence type="predicted"/>
<dbReference type="AlphaFoldDB" id="A0AAE0TYC1"/>